<dbReference type="PANTHER" id="PTHR30036:SF1">
    <property type="entry name" value="D-XYLOSE-BINDING PERIPLASMIC PROTEIN"/>
    <property type="match status" value="1"/>
</dbReference>
<dbReference type="KEGG" id="cint:HZF06_13800"/>
<dbReference type="InterPro" id="IPR028082">
    <property type="entry name" value="Peripla_BP_I"/>
</dbReference>
<evidence type="ECO:0000259" key="3">
    <source>
        <dbReference type="Pfam" id="PF13407"/>
    </source>
</evidence>
<evidence type="ECO:0000256" key="1">
    <source>
        <dbReference type="ARBA" id="ARBA00004196"/>
    </source>
</evidence>
<dbReference type="AlphaFoldDB" id="A0A7D6ZVH0"/>
<reference evidence="4 5" key="1">
    <citation type="submission" date="2020-07" db="EMBL/GenBank/DDBJ databases">
        <title>Electron transfer.</title>
        <authorList>
            <person name="Huang L."/>
            <person name="Liu X."/>
            <person name="Zhou S."/>
        </authorList>
    </citation>
    <scope>NUCLEOTIDE SEQUENCE [LARGE SCALE GENOMIC DNA]</scope>
    <source>
        <strain evidence="4 5">Lx1</strain>
    </source>
</reference>
<dbReference type="SUPFAM" id="SSF53822">
    <property type="entry name" value="Periplasmic binding protein-like I"/>
    <property type="match status" value="1"/>
</dbReference>
<dbReference type="RefSeq" id="WP_181600603.1">
    <property type="nucleotide sequence ID" value="NZ_CP059378.1"/>
</dbReference>
<proteinExistence type="predicted"/>
<evidence type="ECO:0000256" key="2">
    <source>
        <dbReference type="ARBA" id="ARBA00022729"/>
    </source>
</evidence>
<dbReference type="GO" id="GO:0030288">
    <property type="term" value="C:outer membrane-bounded periplasmic space"/>
    <property type="evidence" value="ECO:0007669"/>
    <property type="project" value="TreeGrafter"/>
</dbReference>
<dbReference type="PANTHER" id="PTHR30036">
    <property type="entry name" value="D-XYLOSE-BINDING PERIPLASMIC PROTEIN"/>
    <property type="match status" value="1"/>
</dbReference>
<dbReference type="CDD" id="cd19992">
    <property type="entry name" value="PBP1_ABC_xylose_binding-like"/>
    <property type="match status" value="1"/>
</dbReference>
<dbReference type="Pfam" id="PF13407">
    <property type="entry name" value="Peripla_BP_4"/>
    <property type="match status" value="1"/>
</dbReference>
<keyword evidence="2" id="KW-0732">Signal</keyword>
<comment type="subcellular location">
    <subcellularLocation>
        <location evidence="1">Cell envelope</location>
    </subcellularLocation>
</comment>
<dbReference type="EMBL" id="CP059378">
    <property type="protein sequence ID" value="QLY78162.1"/>
    <property type="molecule type" value="Genomic_DNA"/>
</dbReference>
<sequence>MYLSKPEVFSVPIRYINFDILGIEKNDIKKARHHVFIGVILPNQRESRWVRDKEAMEREARLREVNIKIEFNDFNIEKQRIAVEKLISEGVNALIITSIDNGDEASLVDKAKESGIKVIAYDLLIKNSEVDVYISFNIIRVGEFQGRYLTKNVPKGNYILLSGEPSEGLLREGAMTYIQPLIFMREIRVVTDQVVKGWDPDNAFKIVEESLAKSGNRVDAILAPNDAIAGASIKALENQGLAGKVAVTGQDADLAAIQRIIQGTQSMTVLKDSRELGKVAIETAIKLVEGKYIDYNAIKNNGKKDVPSILIEPIAIDKSNLYTTFKETEYYKDGF</sequence>
<dbReference type="Proteomes" id="UP000512286">
    <property type="component" value="Chromosome"/>
</dbReference>
<dbReference type="InterPro" id="IPR050555">
    <property type="entry name" value="Bact_Solute-Bind_Prot2"/>
</dbReference>
<dbReference type="InterPro" id="IPR025997">
    <property type="entry name" value="SBP_2_dom"/>
</dbReference>
<protein>
    <submittedName>
        <fullName evidence="4">Substrate-binding domain-containing protein</fullName>
    </submittedName>
</protein>
<gene>
    <name evidence="4" type="ORF">HZF06_13800</name>
</gene>
<feature type="domain" description="Periplasmic binding protein" evidence="3">
    <location>
        <begin position="37"/>
        <end position="291"/>
    </location>
</feature>
<accession>A0A7D6ZVH0</accession>
<dbReference type="GO" id="GO:0030246">
    <property type="term" value="F:carbohydrate binding"/>
    <property type="evidence" value="ECO:0007669"/>
    <property type="project" value="TreeGrafter"/>
</dbReference>
<organism evidence="4 5">
    <name type="scientific">Clostridium intestinale</name>
    <dbReference type="NCBI Taxonomy" id="36845"/>
    <lineage>
        <taxon>Bacteria</taxon>
        <taxon>Bacillati</taxon>
        <taxon>Bacillota</taxon>
        <taxon>Clostridia</taxon>
        <taxon>Eubacteriales</taxon>
        <taxon>Clostridiaceae</taxon>
        <taxon>Clostridium</taxon>
    </lineage>
</organism>
<dbReference type="Gene3D" id="3.40.50.2300">
    <property type="match status" value="2"/>
</dbReference>
<name>A0A7D6ZVH0_9CLOT</name>
<evidence type="ECO:0000313" key="4">
    <source>
        <dbReference type="EMBL" id="QLY78162.1"/>
    </source>
</evidence>
<evidence type="ECO:0000313" key="5">
    <source>
        <dbReference type="Proteomes" id="UP000512286"/>
    </source>
</evidence>